<proteinExistence type="predicted"/>
<evidence type="ECO:0000256" key="1">
    <source>
        <dbReference type="ARBA" id="ARBA00023054"/>
    </source>
</evidence>
<dbReference type="KEGG" id="phet:94289484"/>
<protein>
    <submittedName>
        <fullName evidence="4">Uncharacterized protein</fullName>
    </submittedName>
</protein>
<dbReference type="RefSeq" id="XP_067756197.1">
    <property type="nucleotide sequence ID" value="XM_067899407.1"/>
</dbReference>
<gene>
    <name evidence="4" type="ORF">JKF63_03404</name>
</gene>
<comment type="caution">
    <text evidence="4">The sequence shown here is derived from an EMBL/GenBank/DDBJ whole genome shotgun (WGS) entry which is preliminary data.</text>
</comment>
<dbReference type="GO" id="GO:0035493">
    <property type="term" value="P:SNARE complex assembly"/>
    <property type="evidence" value="ECO:0007669"/>
    <property type="project" value="TreeGrafter"/>
</dbReference>
<keyword evidence="1 2" id="KW-0175">Coiled coil</keyword>
<evidence type="ECO:0000313" key="5">
    <source>
        <dbReference type="Proteomes" id="UP000674318"/>
    </source>
</evidence>
<feature type="coiled-coil region" evidence="2">
    <location>
        <begin position="423"/>
        <end position="501"/>
    </location>
</feature>
<dbReference type="PANTHER" id="PTHR15157:SF5">
    <property type="entry name" value="UV RADIATION RESISTANCE-ASSOCIATED GENE PROTEIN"/>
    <property type="match status" value="1"/>
</dbReference>
<organism evidence="4 5">
    <name type="scientific">Porcisia hertigi</name>
    <dbReference type="NCBI Taxonomy" id="2761500"/>
    <lineage>
        <taxon>Eukaryota</taxon>
        <taxon>Discoba</taxon>
        <taxon>Euglenozoa</taxon>
        <taxon>Kinetoplastea</taxon>
        <taxon>Metakinetoplastina</taxon>
        <taxon>Trypanosomatida</taxon>
        <taxon>Trypanosomatidae</taxon>
        <taxon>Leishmaniinae</taxon>
        <taxon>Porcisia</taxon>
    </lineage>
</organism>
<sequence length="681" mass="73059">MRSNKQEFTAAVLRHPSPPPHATSADDSGRSSSRWSSAPENKTLLNVEAAHPATEAVVGMGAPVCTASFHNPSLSIEVYFTIGIPPPFSSSALGVGPLSTAASARLKYGAEPSKRHDYRGGGDGEWVVEGQRPPTLAASPAIVYTSEVASGSPHPCWSAIPSGQLKAYSAATEFELAFYYTAACLSKAVLSIASASGTRLSAAKSFDDIVQMDVCVHCCHVDMRDVLYAGSTMEEADAVLARVFELEEQQPQSRCSTSPIIFLRYTDGVFVPRVCLSDFSAAAGTLLKNMQAARTCTFAPPPTGFDFQVTPPFPTARHMGAGHTSIAVSDSAAAAACEELAWSRTPSSVGWRYPPTAVPRAGPLGTTMGDVKAAALTTVAWQRLADVIEARQAKLAAGLNREVASNPLERAQEVRCAALRVQVSAAREQLTISTLELEALQERVERRQRQLETQEEALAKLQLYQAQTASPEVKEQSLVAARQDEVQRARLRAQLARSRQQRTRELCLLYRVELSSQYANQACTRAADAKDHINKCTLPIIFAGRADADAASHLVASTAEDMHAEAVALGHAGHLLVVLSILYSCSLPYPIVLGSGQSFILPSPHLCPPQVSAAPFTLAEARKYPLSCHKVAERPLMMAGVRLLVRDGIVLAKAMGKPERQVLACSDRLGALLDLLLRDVE</sequence>
<accession>A0A836L7R8</accession>
<dbReference type="GO" id="GO:0005768">
    <property type="term" value="C:endosome"/>
    <property type="evidence" value="ECO:0007669"/>
    <property type="project" value="TreeGrafter"/>
</dbReference>
<dbReference type="AlphaFoldDB" id="A0A836L7R8"/>
<dbReference type="GO" id="GO:0000323">
    <property type="term" value="C:lytic vacuole"/>
    <property type="evidence" value="ECO:0007669"/>
    <property type="project" value="TreeGrafter"/>
</dbReference>
<dbReference type="OrthoDB" id="264407at2759"/>
<dbReference type="EMBL" id="JAFJZO010000027">
    <property type="protein sequence ID" value="KAG5501574.1"/>
    <property type="molecule type" value="Genomic_DNA"/>
</dbReference>
<feature type="region of interest" description="Disordered" evidence="3">
    <location>
        <begin position="1"/>
        <end position="38"/>
    </location>
</feature>
<dbReference type="Proteomes" id="UP000674318">
    <property type="component" value="Unassembled WGS sequence"/>
</dbReference>
<dbReference type="GeneID" id="94289484"/>
<dbReference type="PANTHER" id="PTHR15157">
    <property type="entry name" value="UV RADIATION RESISTANCE-ASSOCIATED GENE PROTEIN"/>
    <property type="match status" value="1"/>
</dbReference>
<reference evidence="4 5" key="1">
    <citation type="submission" date="2021-02" db="EMBL/GenBank/DDBJ databases">
        <title>Porcisia hertigi Genome sequencing and assembly.</title>
        <authorList>
            <person name="Almutairi H."/>
            <person name="Gatherer D."/>
        </authorList>
    </citation>
    <scope>NUCLEOTIDE SEQUENCE [LARGE SCALE GENOMIC DNA]</scope>
    <source>
        <strain evidence="4 5">C119</strain>
    </source>
</reference>
<keyword evidence="5" id="KW-1185">Reference proteome</keyword>
<name>A0A836L7R8_9TRYP</name>
<dbReference type="GO" id="GO:0000149">
    <property type="term" value="F:SNARE binding"/>
    <property type="evidence" value="ECO:0007669"/>
    <property type="project" value="TreeGrafter"/>
</dbReference>
<evidence type="ECO:0000256" key="3">
    <source>
        <dbReference type="SAM" id="MobiDB-lite"/>
    </source>
</evidence>
<evidence type="ECO:0000313" key="4">
    <source>
        <dbReference type="EMBL" id="KAG5501574.1"/>
    </source>
</evidence>
<evidence type="ECO:0000256" key="2">
    <source>
        <dbReference type="SAM" id="Coils"/>
    </source>
</evidence>